<evidence type="ECO:0000313" key="5">
    <source>
        <dbReference type="Proteomes" id="UP001056386"/>
    </source>
</evidence>
<reference evidence="2 4" key="1">
    <citation type="submission" date="2020-12" db="EMBL/GenBank/DDBJ databases">
        <title>FDA dAtabase for Regulatory Grade micrObial Sequences (FDA-ARGOS): Supporting development and validation of Infectious Disease Dx tests.</title>
        <authorList>
            <person name="Minogue T."/>
            <person name="Wolcott M."/>
            <person name="Wasieloski L."/>
            <person name="Aguilar W."/>
            <person name="Moore D."/>
            <person name="Jaissle J."/>
            <person name="Tallon L."/>
            <person name="Sadzewicz L."/>
            <person name="Zhao X."/>
            <person name="Boylan J."/>
            <person name="Ott S."/>
            <person name="Bowen H."/>
            <person name="Vavikolanu K."/>
            <person name="Mehta A."/>
            <person name="Aluvathingal J."/>
            <person name="Nadendla S."/>
            <person name="Yan Y."/>
            <person name="Sichtig H."/>
        </authorList>
    </citation>
    <scope>NUCLEOTIDE SEQUENCE [LARGE SCALE GENOMIC DNA]</scope>
    <source>
        <strain evidence="2 4">FDAARGOS_949</strain>
    </source>
</reference>
<reference evidence="3" key="2">
    <citation type="submission" date="2022-06" db="EMBL/GenBank/DDBJ databases">
        <title>Draft genome sequence of Burkholderia glumae strain GR20004 isolated from rice panicle showing bacterial panicle blight.</title>
        <authorList>
            <person name="Choi S.Y."/>
            <person name="Lee Y.H."/>
        </authorList>
    </citation>
    <scope>NUCLEOTIDE SEQUENCE</scope>
    <source>
        <strain evidence="3">GR20004</strain>
    </source>
</reference>
<protein>
    <submittedName>
        <fullName evidence="2">Uncharacterized protein</fullName>
    </submittedName>
</protein>
<dbReference type="EMBL" id="CP099583">
    <property type="protein sequence ID" value="USS42597.1"/>
    <property type="molecule type" value="Genomic_DNA"/>
</dbReference>
<accession>A0AAQ0BPK7</accession>
<dbReference type="GeneID" id="45693978"/>
<name>A0AAQ0BPK7_BURGL</name>
<dbReference type="AlphaFoldDB" id="A0AAQ0BPK7"/>
<dbReference type="EMBL" id="CP065600">
    <property type="protein sequence ID" value="QPQ89274.1"/>
    <property type="molecule type" value="Genomic_DNA"/>
</dbReference>
<keyword evidence="5" id="KW-1185">Reference proteome</keyword>
<dbReference type="Proteomes" id="UP001056386">
    <property type="component" value="Chromosome 2"/>
</dbReference>
<gene>
    <name evidence="2" type="ORF">I6H06_06320</name>
    <name evidence="3" type="ORF">NFI99_10410</name>
</gene>
<organism evidence="2 4">
    <name type="scientific">Burkholderia glumae</name>
    <name type="common">Pseudomonas glumae</name>
    <dbReference type="NCBI Taxonomy" id="337"/>
    <lineage>
        <taxon>Bacteria</taxon>
        <taxon>Pseudomonadati</taxon>
        <taxon>Pseudomonadota</taxon>
        <taxon>Betaproteobacteria</taxon>
        <taxon>Burkholderiales</taxon>
        <taxon>Burkholderiaceae</taxon>
        <taxon>Burkholderia</taxon>
    </lineage>
</organism>
<proteinExistence type="predicted"/>
<evidence type="ECO:0000313" key="4">
    <source>
        <dbReference type="Proteomes" id="UP000594892"/>
    </source>
</evidence>
<sequence>MALAVMPVLAGCDKANPVGAVSSRQDFAALSLRPADHAAGASRFGTTLDSGAPLATATAQAPHDTSPIDPPSPAVAMSAGVTETVDPPRAARALAPTIRPTDGEPSPLAFEQSPPVVHYPPEPAADSSN</sequence>
<dbReference type="RefSeq" id="WP_035980915.1">
    <property type="nucleotide sequence ID" value="NZ_CP021075.1"/>
</dbReference>
<feature type="region of interest" description="Disordered" evidence="1">
    <location>
        <begin position="48"/>
        <end position="129"/>
    </location>
</feature>
<evidence type="ECO:0000313" key="3">
    <source>
        <dbReference type="EMBL" id="USS42597.1"/>
    </source>
</evidence>
<evidence type="ECO:0000313" key="2">
    <source>
        <dbReference type="EMBL" id="QPQ89274.1"/>
    </source>
</evidence>
<dbReference type="Proteomes" id="UP000594892">
    <property type="component" value="Chromosome 1"/>
</dbReference>
<evidence type="ECO:0000256" key="1">
    <source>
        <dbReference type="SAM" id="MobiDB-lite"/>
    </source>
</evidence>